<comment type="caution">
    <text evidence="1">The sequence shown here is derived from an EMBL/GenBank/DDBJ whole genome shotgun (WGS) entry which is preliminary data.</text>
</comment>
<evidence type="ECO:0000313" key="2">
    <source>
        <dbReference type="Proteomes" id="UP000186922"/>
    </source>
</evidence>
<evidence type="ECO:0000313" key="1">
    <source>
        <dbReference type="EMBL" id="GAV01252.1"/>
    </source>
</evidence>
<protein>
    <submittedName>
        <fullName evidence="1">Uncharacterized protein</fullName>
    </submittedName>
</protein>
<dbReference type="Proteomes" id="UP000186922">
    <property type="component" value="Unassembled WGS sequence"/>
</dbReference>
<accession>A0A1D1VI10</accession>
<keyword evidence="2" id="KW-1185">Reference proteome</keyword>
<name>A0A1D1VI10_RAMVA</name>
<dbReference type="AlphaFoldDB" id="A0A1D1VI10"/>
<proteinExistence type="predicted"/>
<sequence>MQGGGITLDFWEEEYTETSYLGWELEEKLLLCAEWDTMDRKIAEIVRAFLFRKLATIKLLQSELRSVIYVTDAGSNVKAAFTLRNKPAPSRITCAGHQLNTGIRKCFNSNPKSEFVIPAAAIPALDLRNEVKSLVEHCKRAAIVKQLKTSLKQECD</sequence>
<gene>
    <name evidence="1" type="primary">RvY_11992-1</name>
    <name evidence="1" type="synonym">RvY_11992.1</name>
    <name evidence="1" type="ORF">RvY_11992</name>
</gene>
<organism evidence="1 2">
    <name type="scientific">Ramazzottius varieornatus</name>
    <name type="common">Water bear</name>
    <name type="synonym">Tardigrade</name>
    <dbReference type="NCBI Taxonomy" id="947166"/>
    <lineage>
        <taxon>Eukaryota</taxon>
        <taxon>Metazoa</taxon>
        <taxon>Ecdysozoa</taxon>
        <taxon>Tardigrada</taxon>
        <taxon>Eutardigrada</taxon>
        <taxon>Parachela</taxon>
        <taxon>Hypsibioidea</taxon>
        <taxon>Ramazzottiidae</taxon>
        <taxon>Ramazzottius</taxon>
    </lineage>
</organism>
<dbReference type="EMBL" id="BDGG01000007">
    <property type="protein sequence ID" value="GAV01252.1"/>
    <property type="molecule type" value="Genomic_DNA"/>
</dbReference>
<reference evidence="1 2" key="1">
    <citation type="journal article" date="2016" name="Nat. Commun.">
        <title>Extremotolerant tardigrade genome and improved radiotolerance of human cultured cells by tardigrade-unique protein.</title>
        <authorList>
            <person name="Hashimoto T."/>
            <person name="Horikawa D.D."/>
            <person name="Saito Y."/>
            <person name="Kuwahara H."/>
            <person name="Kozuka-Hata H."/>
            <person name="Shin-I T."/>
            <person name="Minakuchi Y."/>
            <person name="Ohishi K."/>
            <person name="Motoyama A."/>
            <person name="Aizu T."/>
            <person name="Enomoto A."/>
            <person name="Kondo K."/>
            <person name="Tanaka S."/>
            <person name="Hara Y."/>
            <person name="Koshikawa S."/>
            <person name="Sagara H."/>
            <person name="Miura T."/>
            <person name="Yokobori S."/>
            <person name="Miyagawa K."/>
            <person name="Suzuki Y."/>
            <person name="Kubo T."/>
            <person name="Oyama M."/>
            <person name="Kohara Y."/>
            <person name="Fujiyama A."/>
            <person name="Arakawa K."/>
            <person name="Katayama T."/>
            <person name="Toyoda A."/>
            <person name="Kunieda T."/>
        </authorList>
    </citation>
    <scope>NUCLEOTIDE SEQUENCE [LARGE SCALE GENOMIC DNA]</scope>
    <source>
        <strain evidence="1 2">YOKOZUNA-1</strain>
    </source>
</reference>